<gene>
    <name evidence="3" type="ORF">GXP69_00790</name>
</gene>
<dbReference type="RefSeq" id="WP_163911065.1">
    <property type="nucleotide sequence ID" value="NZ_JAAGWD010000001.1"/>
</dbReference>
<comment type="caution">
    <text evidence="3">The sequence shown here is derived from an EMBL/GenBank/DDBJ whole genome shotgun (WGS) entry which is preliminary data.</text>
</comment>
<dbReference type="Gene3D" id="2.40.360.20">
    <property type="match status" value="1"/>
</dbReference>
<feature type="chain" id="PRO_5025685260" description="DUF3108 domain-containing protein" evidence="1">
    <location>
        <begin position="25"/>
        <end position="242"/>
    </location>
</feature>
<feature type="domain" description="DUF3108" evidence="2">
    <location>
        <begin position="41"/>
        <end position="237"/>
    </location>
</feature>
<dbReference type="Pfam" id="PF21347">
    <property type="entry name" value="DUF3108_like"/>
    <property type="match status" value="1"/>
</dbReference>
<evidence type="ECO:0000256" key="1">
    <source>
        <dbReference type="SAM" id="SignalP"/>
    </source>
</evidence>
<accession>A0A6B3LPV6</accession>
<feature type="signal peptide" evidence="1">
    <location>
        <begin position="1"/>
        <end position="24"/>
    </location>
</feature>
<keyword evidence="1" id="KW-0732">Signal</keyword>
<reference evidence="3 4" key="1">
    <citation type="submission" date="2020-02" db="EMBL/GenBank/DDBJ databases">
        <authorList>
            <person name="Kim M.K."/>
        </authorList>
    </citation>
    <scope>NUCLEOTIDE SEQUENCE [LARGE SCALE GENOMIC DNA]</scope>
    <source>
        <strain evidence="3 4">BT327</strain>
    </source>
</reference>
<dbReference type="EMBL" id="JAAGWD010000001">
    <property type="protein sequence ID" value="NEM96216.1"/>
    <property type="molecule type" value="Genomic_DNA"/>
</dbReference>
<protein>
    <recommendedName>
        <fullName evidence="2">DUF3108 domain-containing protein</fullName>
    </recommendedName>
</protein>
<evidence type="ECO:0000313" key="4">
    <source>
        <dbReference type="Proteomes" id="UP000474777"/>
    </source>
</evidence>
<evidence type="ECO:0000259" key="2">
    <source>
        <dbReference type="Pfam" id="PF21347"/>
    </source>
</evidence>
<evidence type="ECO:0000313" key="3">
    <source>
        <dbReference type="EMBL" id="NEM96216.1"/>
    </source>
</evidence>
<dbReference type="AlphaFoldDB" id="A0A6B3LPV6"/>
<proteinExistence type="predicted"/>
<organism evidence="3 4">
    <name type="scientific">Pontibacter burrus</name>
    <dbReference type="NCBI Taxonomy" id="2704466"/>
    <lineage>
        <taxon>Bacteria</taxon>
        <taxon>Pseudomonadati</taxon>
        <taxon>Bacteroidota</taxon>
        <taxon>Cytophagia</taxon>
        <taxon>Cytophagales</taxon>
        <taxon>Hymenobacteraceae</taxon>
        <taxon>Pontibacter</taxon>
    </lineage>
</organism>
<dbReference type="Proteomes" id="UP000474777">
    <property type="component" value="Unassembled WGS sequence"/>
</dbReference>
<dbReference type="InterPro" id="IPR049279">
    <property type="entry name" value="DUF3108-like"/>
</dbReference>
<sequence length="242" mass="26932">MKKRNLLYLFAIVMLTWVSGPPKAAAQDCAGYYLLTNDAEYELLNYDRKDKLTGRVQYKVTSINSSPAKTEATIHSKIFDEKGKLTTEGNYTVSCQDGSMLIDMRSMINPDMLAAYKNMEVKMQGDQMDYPSGLAAGQKLKDGSLTIDVLDKDSGQQMSSMVMNITGRTVGDQESINVPAGAYNAFKINQDMEMRTKAMGMNMPATRIQTIEYFVPGVGIVRSESYRNGKLLSYSVLNKMVK</sequence>
<keyword evidence="4" id="KW-1185">Reference proteome</keyword>
<name>A0A6B3LPV6_9BACT</name>